<feature type="region of interest" description="Disordered" evidence="1">
    <location>
        <begin position="1"/>
        <end position="80"/>
    </location>
</feature>
<dbReference type="GeneID" id="64629274"/>
<comment type="caution">
    <text evidence="3">The sequence shown here is derived from an EMBL/GenBank/DDBJ whole genome shotgun (WGS) entry which is preliminary data.</text>
</comment>
<evidence type="ECO:0000259" key="2">
    <source>
        <dbReference type="PROSITE" id="PS51840"/>
    </source>
</evidence>
<dbReference type="PANTHER" id="PTHR21456:SF1">
    <property type="entry name" value="C2 NT-TYPE DOMAIN-CONTAINING PROTEIN"/>
    <property type="match status" value="1"/>
</dbReference>
<dbReference type="InterPro" id="IPR019448">
    <property type="entry name" value="NT-C2"/>
</dbReference>
<dbReference type="PROSITE" id="PS51840">
    <property type="entry name" value="C2_NT"/>
    <property type="match status" value="1"/>
</dbReference>
<dbReference type="EMBL" id="JABBWG010000010">
    <property type="protein sequence ID" value="KAG1819109.1"/>
    <property type="molecule type" value="Genomic_DNA"/>
</dbReference>
<name>A0A9P7JFE5_9AGAM</name>
<sequence length="602" mass="64772">MLLHDSRHPPGAESSTSLLSCNRERSSTLRPAKKSSPKLHLSPVITAKRPSSPTSDTRALKSPTRLHPGPASPTNGTVHSSGFRAQLAHLLPRHAIFLLRLTIHQLSSVPFVNGEFEVRWKFKGVTSGGGLLGKVKGKGRAMGSTTPNGGASSAKGKEKEKLHESEIDVANVNDASDAQSITNSNSSHSHGPSIPSVIVSANSPVVSPTSTSNTGTVSTPSTTSSSQHSRTQHVPPQYLSADWLPQSTPPGPSPSLAKSLPNAYSPAKGHTPFEQLKEHSVVWEHTLDVMVQMGIGRETNELGGCEAKFVVMQRVIPGDPDAPRNPRLGAVSLNLAQYVDAGVVTRRYLLRQSKTNATLKLTVQLEHVSGESSYIAPPLPKGEILSGVAGLLDNDIFRTRPRTLDLYANENSSSSSVSTVSTHSSPKRGPGSKRKKNPLDASQLPNTRGIRGTEKLIEALFNPAPVTRPGQLTPFTYLHEPSAQPRDHFRELTTEDGHVQVYADEDEARLADESLYSNSNSDSVDLNHPLPVRQDSESDYQSMRSKWTGSLRAPSMKSMRSVARGRSGVDVNELGLSSAVSNTTTVEKRGWWRKVLHAGAAS</sequence>
<evidence type="ECO:0000256" key="1">
    <source>
        <dbReference type="SAM" id="MobiDB-lite"/>
    </source>
</evidence>
<evidence type="ECO:0000313" key="3">
    <source>
        <dbReference type="EMBL" id="KAG1819109.1"/>
    </source>
</evidence>
<dbReference type="RefSeq" id="XP_041194786.1">
    <property type="nucleotide sequence ID" value="XM_041335257.1"/>
</dbReference>
<dbReference type="Pfam" id="PF10358">
    <property type="entry name" value="NT-C2"/>
    <property type="match status" value="1"/>
</dbReference>
<feature type="domain" description="C2 NT-type" evidence="2">
    <location>
        <begin position="87"/>
        <end position="367"/>
    </location>
</feature>
<protein>
    <recommendedName>
        <fullName evidence="2">C2 NT-type domain-containing protein</fullName>
    </recommendedName>
</protein>
<feature type="compositionally biased region" description="Polar residues" evidence="1">
    <location>
        <begin position="178"/>
        <end position="190"/>
    </location>
</feature>
<feature type="compositionally biased region" description="Low complexity" evidence="1">
    <location>
        <begin position="412"/>
        <end position="424"/>
    </location>
</feature>
<dbReference type="PANTHER" id="PTHR21456">
    <property type="entry name" value="FAMILY WITH SEQUENCE SIMILARITY 102"/>
    <property type="match status" value="1"/>
</dbReference>
<dbReference type="InterPro" id="IPR039931">
    <property type="entry name" value="EEIG1/2-like"/>
</dbReference>
<feature type="region of interest" description="Disordered" evidence="1">
    <location>
        <begin position="408"/>
        <end position="449"/>
    </location>
</feature>
<evidence type="ECO:0000313" key="4">
    <source>
        <dbReference type="Proteomes" id="UP000807769"/>
    </source>
</evidence>
<feature type="compositionally biased region" description="Basic and acidic residues" evidence="1">
    <location>
        <begin position="155"/>
        <end position="164"/>
    </location>
</feature>
<proteinExistence type="predicted"/>
<organism evidence="3 4">
    <name type="scientific">Suillus subaureus</name>
    <dbReference type="NCBI Taxonomy" id="48587"/>
    <lineage>
        <taxon>Eukaryota</taxon>
        <taxon>Fungi</taxon>
        <taxon>Dikarya</taxon>
        <taxon>Basidiomycota</taxon>
        <taxon>Agaricomycotina</taxon>
        <taxon>Agaricomycetes</taxon>
        <taxon>Agaricomycetidae</taxon>
        <taxon>Boletales</taxon>
        <taxon>Suillineae</taxon>
        <taxon>Suillaceae</taxon>
        <taxon>Suillus</taxon>
    </lineage>
</organism>
<reference evidence="3" key="1">
    <citation type="journal article" date="2020" name="New Phytol.">
        <title>Comparative genomics reveals dynamic genome evolution in host specialist ectomycorrhizal fungi.</title>
        <authorList>
            <person name="Lofgren L.A."/>
            <person name="Nguyen N.H."/>
            <person name="Vilgalys R."/>
            <person name="Ruytinx J."/>
            <person name="Liao H.L."/>
            <person name="Branco S."/>
            <person name="Kuo A."/>
            <person name="LaButti K."/>
            <person name="Lipzen A."/>
            <person name="Andreopoulos W."/>
            <person name="Pangilinan J."/>
            <person name="Riley R."/>
            <person name="Hundley H."/>
            <person name="Na H."/>
            <person name="Barry K."/>
            <person name="Grigoriev I.V."/>
            <person name="Stajich J.E."/>
            <person name="Kennedy P.G."/>
        </authorList>
    </citation>
    <scope>NUCLEOTIDE SEQUENCE</scope>
    <source>
        <strain evidence="3">MN1</strain>
    </source>
</reference>
<dbReference type="OrthoDB" id="3365224at2759"/>
<keyword evidence="4" id="KW-1185">Reference proteome</keyword>
<accession>A0A9P7JFE5</accession>
<feature type="region of interest" description="Disordered" evidence="1">
    <location>
        <begin position="517"/>
        <end position="540"/>
    </location>
</feature>
<feature type="compositionally biased region" description="Basic and acidic residues" evidence="1">
    <location>
        <begin position="1"/>
        <end position="10"/>
    </location>
</feature>
<gene>
    <name evidence="3" type="ORF">BJ212DRAFT_1344175</name>
</gene>
<dbReference type="Proteomes" id="UP000807769">
    <property type="component" value="Unassembled WGS sequence"/>
</dbReference>
<feature type="region of interest" description="Disordered" evidence="1">
    <location>
        <begin position="135"/>
        <end position="164"/>
    </location>
</feature>
<feature type="compositionally biased region" description="Low complexity" evidence="1">
    <location>
        <begin position="203"/>
        <end position="226"/>
    </location>
</feature>
<dbReference type="AlphaFoldDB" id="A0A9P7JFE5"/>
<feature type="region of interest" description="Disordered" evidence="1">
    <location>
        <begin position="178"/>
        <end position="270"/>
    </location>
</feature>